<evidence type="ECO:0000313" key="10">
    <source>
        <dbReference type="Proteomes" id="UP000052943"/>
    </source>
</evidence>
<evidence type="ECO:0000259" key="8">
    <source>
        <dbReference type="Pfam" id="PF13359"/>
    </source>
</evidence>
<gene>
    <name evidence="9" type="ORF">AM587_10002125</name>
</gene>
<dbReference type="InterPro" id="IPR045249">
    <property type="entry name" value="HARBI1-like"/>
</dbReference>
<dbReference type="InterPro" id="IPR027806">
    <property type="entry name" value="HARBI1_dom"/>
</dbReference>
<protein>
    <recommendedName>
        <fullName evidence="8">DDE Tnp4 domain-containing protein</fullName>
    </recommendedName>
</protein>
<dbReference type="GO" id="GO:0004518">
    <property type="term" value="F:nuclease activity"/>
    <property type="evidence" value="ECO:0007669"/>
    <property type="project" value="UniProtKB-KW"/>
</dbReference>
<feature type="domain" description="DDE Tnp4" evidence="8">
    <location>
        <begin position="367"/>
        <end position="418"/>
    </location>
</feature>
<proteinExistence type="inferred from homology"/>
<accession>A0A0W8CDD7</accession>
<evidence type="ECO:0000256" key="7">
    <source>
        <dbReference type="ARBA" id="ARBA00023242"/>
    </source>
</evidence>
<evidence type="ECO:0000256" key="4">
    <source>
        <dbReference type="ARBA" id="ARBA00022722"/>
    </source>
</evidence>
<dbReference type="OrthoDB" id="2668416at2759"/>
<dbReference type="Proteomes" id="UP000052943">
    <property type="component" value="Unassembled WGS sequence"/>
</dbReference>
<dbReference type="PANTHER" id="PTHR22930">
    <property type="match status" value="1"/>
</dbReference>
<sequence length="483" mass="55058">MERHSAHDLRADNVAMDVDSVEDVVADAAANRDMLAGSNLHRRQHDSQDSLWEMDVNMTAESDDDTDEHAFLIISLMFIVLGAAFGTMDWRSLRADPSERITIRSDFFPKLKAQRSPKAYRKTLRCMPESFDALCSFLETPYCAKYGLPGKNTQYAFDHGLGVLLTYYGNGCGQDGDGIGGAAAQLGMSRPVASRYIDNLEKLLFEMMDDVIYFPAPHSEDEWNELADGFAARKADFPDVACIFDGTLIHTRRPSDFQGFYDKSGKPSYNCLAVIDYRFKFRYLGVFSGSNSDQSMWNQSAVLGARARELCPPGINWLGDAGFKLWPFLMVPFDERGGKRLTKIQRWYGAFTTFSFITPILKCVIHRSYNYHLSETRILVECVFGRLKSRFKVLHGVTDRRKHTTNARMICAAAVLHNLLIDIGDKQFKYKKQSEEARREEVNEARQVMASFNRNWDRTPAEVKLAIEKRNAYALRFYQNDNE</sequence>
<feature type="domain" description="DDE Tnp4" evidence="8">
    <location>
        <begin position="245"/>
        <end position="346"/>
    </location>
</feature>
<evidence type="ECO:0000256" key="2">
    <source>
        <dbReference type="ARBA" id="ARBA00004123"/>
    </source>
</evidence>
<keyword evidence="6" id="KW-0378">Hydrolase</keyword>
<evidence type="ECO:0000256" key="5">
    <source>
        <dbReference type="ARBA" id="ARBA00022723"/>
    </source>
</evidence>
<comment type="subcellular location">
    <subcellularLocation>
        <location evidence="2">Nucleus</location>
    </subcellularLocation>
</comment>
<keyword evidence="7" id="KW-0539">Nucleus</keyword>
<dbReference type="EMBL" id="LNFO01003861">
    <property type="protein sequence ID" value="KUF82030.1"/>
    <property type="molecule type" value="Genomic_DNA"/>
</dbReference>
<keyword evidence="5" id="KW-0479">Metal-binding</keyword>
<dbReference type="STRING" id="4790.A0A0W8CDD7"/>
<comment type="similarity">
    <text evidence="3">Belongs to the HARBI1 family.</text>
</comment>
<dbReference type="PANTHER" id="PTHR22930:SF85">
    <property type="entry name" value="GH03217P-RELATED"/>
    <property type="match status" value="1"/>
</dbReference>
<keyword evidence="4" id="KW-0540">Nuclease</keyword>
<dbReference type="GO" id="GO:0005634">
    <property type="term" value="C:nucleus"/>
    <property type="evidence" value="ECO:0007669"/>
    <property type="project" value="UniProtKB-SubCell"/>
</dbReference>
<comment type="cofactor">
    <cofactor evidence="1">
        <name>a divalent metal cation</name>
        <dbReference type="ChEBI" id="CHEBI:60240"/>
    </cofactor>
</comment>
<dbReference type="GO" id="GO:0016787">
    <property type="term" value="F:hydrolase activity"/>
    <property type="evidence" value="ECO:0007669"/>
    <property type="project" value="UniProtKB-KW"/>
</dbReference>
<evidence type="ECO:0000256" key="1">
    <source>
        <dbReference type="ARBA" id="ARBA00001968"/>
    </source>
</evidence>
<evidence type="ECO:0000256" key="3">
    <source>
        <dbReference type="ARBA" id="ARBA00006958"/>
    </source>
</evidence>
<evidence type="ECO:0000313" key="9">
    <source>
        <dbReference type="EMBL" id="KUF82030.1"/>
    </source>
</evidence>
<comment type="caution">
    <text evidence="9">The sequence shown here is derived from an EMBL/GenBank/DDBJ whole genome shotgun (WGS) entry which is preliminary data.</text>
</comment>
<dbReference type="AlphaFoldDB" id="A0A0W8CDD7"/>
<reference evidence="9 10" key="1">
    <citation type="submission" date="2015-11" db="EMBL/GenBank/DDBJ databases">
        <title>Genomes and virulence difference between two physiological races of Phytophthora nicotianae.</title>
        <authorList>
            <person name="Liu H."/>
            <person name="Ma X."/>
            <person name="Yu H."/>
            <person name="Fang D."/>
            <person name="Li Y."/>
            <person name="Wang X."/>
            <person name="Wang W."/>
            <person name="Dong Y."/>
            <person name="Xiao B."/>
        </authorList>
    </citation>
    <scope>NUCLEOTIDE SEQUENCE [LARGE SCALE GENOMIC DNA]</scope>
    <source>
        <strain evidence="10">race 0</strain>
    </source>
</reference>
<name>A0A0W8CDD7_PHYNI</name>
<evidence type="ECO:0000256" key="6">
    <source>
        <dbReference type="ARBA" id="ARBA00022801"/>
    </source>
</evidence>
<dbReference type="GO" id="GO:0046872">
    <property type="term" value="F:metal ion binding"/>
    <property type="evidence" value="ECO:0007669"/>
    <property type="project" value="UniProtKB-KW"/>
</dbReference>
<organism evidence="9 10">
    <name type="scientific">Phytophthora nicotianae</name>
    <name type="common">Potato buckeye rot agent</name>
    <name type="synonym">Phytophthora parasitica</name>
    <dbReference type="NCBI Taxonomy" id="4792"/>
    <lineage>
        <taxon>Eukaryota</taxon>
        <taxon>Sar</taxon>
        <taxon>Stramenopiles</taxon>
        <taxon>Oomycota</taxon>
        <taxon>Peronosporomycetes</taxon>
        <taxon>Peronosporales</taxon>
        <taxon>Peronosporaceae</taxon>
        <taxon>Phytophthora</taxon>
    </lineage>
</organism>
<dbReference type="Pfam" id="PF13359">
    <property type="entry name" value="DDE_Tnp_4"/>
    <property type="match status" value="2"/>
</dbReference>